<dbReference type="EMBL" id="CAJNOI010000021">
    <property type="protein sequence ID" value="CAF0835570.1"/>
    <property type="molecule type" value="Genomic_DNA"/>
</dbReference>
<dbReference type="EMBL" id="CAJNOM010000057">
    <property type="protein sequence ID" value="CAF0941735.1"/>
    <property type="molecule type" value="Genomic_DNA"/>
</dbReference>
<dbReference type="Proteomes" id="UP000663877">
    <property type="component" value="Unassembled WGS sequence"/>
</dbReference>
<dbReference type="OrthoDB" id="5852160at2759"/>
<organism evidence="3 4">
    <name type="scientific">Adineta steineri</name>
    <dbReference type="NCBI Taxonomy" id="433720"/>
    <lineage>
        <taxon>Eukaryota</taxon>
        <taxon>Metazoa</taxon>
        <taxon>Spiralia</taxon>
        <taxon>Gnathifera</taxon>
        <taxon>Rotifera</taxon>
        <taxon>Eurotatoria</taxon>
        <taxon>Bdelloidea</taxon>
        <taxon>Adinetida</taxon>
        <taxon>Adinetidae</taxon>
        <taxon>Adineta</taxon>
    </lineage>
</organism>
<keyword evidence="4" id="KW-1185">Reference proteome</keyword>
<evidence type="ECO:0000313" key="4">
    <source>
        <dbReference type="Proteomes" id="UP000663832"/>
    </source>
</evidence>
<comment type="caution">
    <text evidence="3">The sequence shown here is derived from an EMBL/GenBank/DDBJ whole genome shotgun (WGS) entry which is preliminary data.</text>
</comment>
<gene>
    <name evidence="1" type="ORF">BJG266_LOCUS7022</name>
    <name evidence="2" type="ORF">QVE165_LOCUS11694</name>
    <name evidence="3" type="ORF">QVE165_LOCUS13561</name>
</gene>
<name>A0A814F1Y1_9BILA</name>
<evidence type="ECO:0000313" key="2">
    <source>
        <dbReference type="EMBL" id="CAF0941735.1"/>
    </source>
</evidence>
<evidence type="ECO:0000313" key="3">
    <source>
        <dbReference type="EMBL" id="CAF0975381.1"/>
    </source>
</evidence>
<protein>
    <submittedName>
        <fullName evidence="3">Uncharacterized protein</fullName>
    </submittedName>
</protein>
<dbReference type="Proteomes" id="UP000663832">
    <property type="component" value="Unassembled WGS sequence"/>
</dbReference>
<dbReference type="EMBL" id="CAJNOM010000070">
    <property type="protein sequence ID" value="CAF0975381.1"/>
    <property type="molecule type" value="Genomic_DNA"/>
</dbReference>
<accession>A0A814F1Y1</accession>
<evidence type="ECO:0000313" key="1">
    <source>
        <dbReference type="EMBL" id="CAF0835570.1"/>
    </source>
</evidence>
<proteinExistence type="predicted"/>
<reference evidence="3" key="1">
    <citation type="submission" date="2021-02" db="EMBL/GenBank/DDBJ databases">
        <authorList>
            <person name="Nowell W R."/>
        </authorList>
    </citation>
    <scope>NUCLEOTIDE SEQUENCE</scope>
</reference>
<dbReference type="AlphaFoldDB" id="A0A814F1Y1"/>
<sequence>MQTRYKLISSSHLNGATQAGIRDMHLGRIKDGKPTGLSIIRFDNPHRGADFHHINIDPHGYPNRANPHIEVSKKVIQGAKVAHTTLEYVGRGLLVVSLITDGVRLVKAIHDDINVDEEIRFYQESIKELRQYLEKEKYQEKREDTQEIIKYLEACLKEAQRSKTVPYHTINVGASIAGGWIGGAGGAVGGSWMGAEVGASVGAAAGPVGAVIGAPIGAVVGSIIGGVIGGITGSIAIEYIAQELLQHMD</sequence>